<comment type="caution">
    <text evidence="6">The sequence shown here is derived from an EMBL/GenBank/DDBJ whole genome shotgun (WGS) entry which is preliminary data.</text>
</comment>
<feature type="domain" description="Glycosyl hydrolase family 13 catalytic" evidence="5">
    <location>
        <begin position="7"/>
        <end position="428"/>
    </location>
</feature>
<accession>A0ABT2T778</accession>
<dbReference type="RefSeq" id="WP_267303947.1">
    <property type="nucleotide sequence ID" value="NZ_JAOQJX010000001.1"/>
</dbReference>
<evidence type="ECO:0000313" key="6">
    <source>
        <dbReference type="EMBL" id="MCU6746128.1"/>
    </source>
</evidence>
<dbReference type="Pfam" id="PF00128">
    <property type="entry name" value="Alpha-amylase"/>
    <property type="match status" value="1"/>
</dbReference>
<evidence type="ECO:0000256" key="4">
    <source>
        <dbReference type="PIRNR" id="PIRNR003059"/>
    </source>
</evidence>
<comment type="similarity">
    <text evidence="1 4">Belongs to the glycosyl hydrolase 13 family. Sucrose phosphorylase subfamily.</text>
</comment>
<dbReference type="InterPro" id="IPR016377">
    <property type="entry name" value="Sucrose_GGa_phosphorylase-rel"/>
</dbReference>
<reference evidence="6 7" key="1">
    <citation type="journal article" date="2021" name="ISME Commun">
        <title>Automated analysis of genomic sequences facilitates high-throughput and comprehensive description of bacteria.</title>
        <authorList>
            <person name="Hitch T.C.A."/>
        </authorList>
    </citation>
    <scope>NUCLEOTIDE SEQUENCE [LARGE SCALE GENOMIC DNA]</scope>
    <source>
        <strain evidence="6 7">H2_18</strain>
    </source>
</reference>
<dbReference type="InterPro" id="IPR006047">
    <property type="entry name" value="GH13_cat_dom"/>
</dbReference>
<dbReference type="Gene3D" id="3.90.400.10">
    <property type="entry name" value="Oligo-1,6-glucosidase, Domain 2"/>
    <property type="match status" value="1"/>
</dbReference>
<keyword evidence="3 4" id="KW-0808">Transferase</keyword>
<gene>
    <name evidence="6" type="primary">gtfA</name>
    <name evidence="6" type="ORF">OCV51_00380</name>
</gene>
<comment type="catalytic activity">
    <reaction evidence="4">
        <text>sucrose 6(F)-phosphate + phosphate = beta-D-fructose 6-phosphate + alpha-D-glucose 1-phosphate</text>
        <dbReference type="Rhea" id="RHEA:38863"/>
        <dbReference type="ChEBI" id="CHEBI:43474"/>
        <dbReference type="ChEBI" id="CHEBI:57634"/>
        <dbReference type="ChEBI" id="CHEBI:57723"/>
        <dbReference type="ChEBI" id="CHEBI:58601"/>
        <dbReference type="EC" id="2.4.1.329"/>
    </reaction>
</comment>
<dbReference type="Proteomes" id="UP001652394">
    <property type="component" value="Unassembled WGS sequence"/>
</dbReference>
<dbReference type="EC" id="2.4.1.329" evidence="4"/>
<dbReference type="EMBL" id="JAOQJX010000001">
    <property type="protein sequence ID" value="MCU6746128.1"/>
    <property type="molecule type" value="Genomic_DNA"/>
</dbReference>
<evidence type="ECO:0000313" key="7">
    <source>
        <dbReference type="Proteomes" id="UP001652394"/>
    </source>
</evidence>
<dbReference type="GO" id="GO:0009018">
    <property type="term" value="F:sucrose phosphorylase activity"/>
    <property type="evidence" value="ECO:0007669"/>
    <property type="project" value="UniProtKB-EC"/>
</dbReference>
<dbReference type="PANTHER" id="PTHR38784">
    <property type="entry name" value="SUCROSE PHOSPHORYLASE"/>
    <property type="match status" value="1"/>
</dbReference>
<dbReference type="InterPro" id="IPR022527">
    <property type="entry name" value="Sucrose_phospho"/>
</dbReference>
<dbReference type="NCBIfam" id="TIGR03852">
    <property type="entry name" value="sucrose_gtfA"/>
    <property type="match status" value="1"/>
</dbReference>
<dbReference type="Gene3D" id="3.20.20.80">
    <property type="entry name" value="Glycosidases"/>
    <property type="match status" value="1"/>
</dbReference>
<evidence type="ECO:0000256" key="3">
    <source>
        <dbReference type="ARBA" id="ARBA00022679"/>
    </source>
</evidence>
<protein>
    <recommendedName>
        <fullName evidence="4">Sucrose 6(F)-phosphate phosphorylase</fullName>
        <ecNumber evidence="4">2.4.1.329</ecNumber>
    </recommendedName>
</protein>
<keyword evidence="7" id="KW-1185">Reference proteome</keyword>
<keyword evidence="2 4" id="KW-0328">Glycosyltransferase</keyword>
<dbReference type="PIRSF" id="PIRSF003059">
    <property type="entry name" value="Sucrose_phosphorylase"/>
    <property type="match status" value="1"/>
</dbReference>
<evidence type="ECO:0000256" key="2">
    <source>
        <dbReference type="ARBA" id="ARBA00022676"/>
    </source>
</evidence>
<organism evidence="6 7">
    <name type="scientific">Faecalicatena acetigenes</name>
    <dbReference type="NCBI Taxonomy" id="2981790"/>
    <lineage>
        <taxon>Bacteria</taxon>
        <taxon>Bacillati</taxon>
        <taxon>Bacillota</taxon>
        <taxon>Clostridia</taxon>
        <taxon>Lachnospirales</taxon>
        <taxon>Lachnospiraceae</taxon>
        <taxon>Faecalicatena</taxon>
    </lineage>
</organism>
<evidence type="ECO:0000256" key="1">
    <source>
        <dbReference type="ARBA" id="ARBA00008452"/>
    </source>
</evidence>
<evidence type="ECO:0000259" key="5">
    <source>
        <dbReference type="SMART" id="SM00642"/>
    </source>
</evidence>
<name>A0ABT2T778_9FIRM</name>
<dbReference type="SUPFAM" id="SSF51445">
    <property type="entry name" value="(Trans)glycosidases"/>
    <property type="match status" value="1"/>
</dbReference>
<dbReference type="SMART" id="SM00642">
    <property type="entry name" value="Aamy"/>
    <property type="match status" value="1"/>
</dbReference>
<sequence length="486" mass="56661">MKKIENTIMLITYADSMSKNLKELDEILDKQFPGCIGGLHILPFYPSSGDRGFAVINYDSVDPAFGDWNDIDRLADKYYMMADFMLNHISIRSAEFKDYMERGDASPYRDMFIHWEEFWPDGNPTEEQYHKLYRRKANYPYISFTRKDGKTVHLWNTFFEEQIDIDPYAEATQDYYARNLGTLKKHVPLIRFDAFAYASKRPGTSCFFVEPEIWKVLEIGMKPLRETDTQMLPEIHENYQIQLKMADKGYWVYDFALPMLLLHGLKSGRTDRLIHWLRICPRKQFTTLDTHDGIGVVDVAGLLTEEEIDLVRDDVDDITKAAKPYIKLPSMIKTDGGKFKSYQLGCTYYSALRCDDNAYLIARAVQFYAPGIPQVYYVGLLAGENDIESMKTNPDPRTINRHTFTRAEIDTAVQKPVCQQLYKLMRFRNTYEAFDGDIEIGDDKKDGTLTITWKKDIFHTTLEADFRTLTYRITYYDVLSKRDCTL</sequence>
<proteinExistence type="inferred from homology"/>
<dbReference type="PANTHER" id="PTHR38784:SF1">
    <property type="entry name" value="SUCROSE PHOSPHORYLASE"/>
    <property type="match status" value="1"/>
</dbReference>
<dbReference type="InterPro" id="IPR045857">
    <property type="entry name" value="O16G_dom_2"/>
</dbReference>
<dbReference type="InterPro" id="IPR017853">
    <property type="entry name" value="GH"/>
</dbReference>